<feature type="binding site" evidence="4">
    <location>
        <position position="299"/>
    </location>
    <ligand>
        <name>Mn(2+)</name>
        <dbReference type="ChEBI" id="CHEBI:29035"/>
        <label>2</label>
    </ligand>
</feature>
<protein>
    <recommendedName>
        <fullName evidence="4 5">Phosphopentomutase</fullName>
        <ecNumber evidence="4 5">5.4.2.7</ecNumber>
    </recommendedName>
    <alternativeName>
        <fullName evidence="4">Phosphodeoxyribomutase</fullName>
    </alternativeName>
</protein>
<proteinExistence type="inferred from homology"/>
<evidence type="ECO:0000256" key="3">
    <source>
        <dbReference type="ARBA" id="ARBA00023211"/>
    </source>
</evidence>
<evidence type="ECO:0000259" key="6">
    <source>
        <dbReference type="Pfam" id="PF01676"/>
    </source>
</evidence>
<dbReference type="InterPro" id="IPR010045">
    <property type="entry name" value="DeoB"/>
</dbReference>
<accession>A0ABM8AEW8</accession>
<dbReference type="EC" id="5.4.2.7" evidence="4 5"/>
<comment type="cofactor">
    <cofactor evidence="4">
        <name>Mn(2+)</name>
        <dbReference type="ChEBI" id="CHEBI:29035"/>
    </cofactor>
    <text evidence="4">Binds 2 manganese ions.</text>
</comment>
<dbReference type="PANTHER" id="PTHR21110">
    <property type="entry name" value="PHOSPHOPENTOMUTASE"/>
    <property type="match status" value="1"/>
</dbReference>
<dbReference type="PIRSF" id="PIRSF001491">
    <property type="entry name" value="Ppentomutase"/>
    <property type="match status" value="1"/>
</dbReference>
<dbReference type="Pfam" id="PF01676">
    <property type="entry name" value="Metalloenzyme"/>
    <property type="match status" value="1"/>
</dbReference>
<dbReference type="InterPro" id="IPR017850">
    <property type="entry name" value="Alkaline_phosphatase_core_sf"/>
</dbReference>
<comment type="similarity">
    <text evidence="1 4">Belongs to the phosphopentomutase family.</text>
</comment>
<dbReference type="NCBIfam" id="TIGR01696">
    <property type="entry name" value="deoB"/>
    <property type="match status" value="1"/>
</dbReference>
<feature type="binding site" evidence="4">
    <location>
        <position position="341"/>
    </location>
    <ligand>
        <name>Mn(2+)</name>
        <dbReference type="ChEBI" id="CHEBI:29035"/>
        <label>1</label>
    </ligand>
</feature>
<comment type="function">
    <text evidence="4">Isomerase that catalyzes the conversion of deoxy-ribose 1-phosphate (dRib-1-P) and ribose 1-phosphate (Rib-1-P) to deoxy-ribose 5-phosphate (dRib-5-P) and ribose 5-phosphate (Rib-5-P), respectively.</text>
</comment>
<feature type="binding site" evidence="4">
    <location>
        <position position="22"/>
    </location>
    <ligand>
        <name>Mn(2+)</name>
        <dbReference type="ChEBI" id="CHEBI:29035"/>
        <label>1</label>
    </ligand>
</feature>
<evidence type="ECO:0000256" key="2">
    <source>
        <dbReference type="ARBA" id="ARBA00022723"/>
    </source>
</evidence>
<dbReference type="HAMAP" id="MF_00740">
    <property type="entry name" value="Phosphopentomut"/>
    <property type="match status" value="1"/>
</dbReference>
<dbReference type="CDD" id="cd16009">
    <property type="entry name" value="PPM"/>
    <property type="match status" value="1"/>
</dbReference>
<comment type="pathway">
    <text evidence="4">Carbohydrate degradation; 2-deoxy-D-ribose 1-phosphate degradation; D-glyceraldehyde 3-phosphate and acetaldehyde from 2-deoxy-alpha-D-ribose 1-phosphate: step 1/2.</text>
</comment>
<dbReference type="EMBL" id="AP026560">
    <property type="protein sequence ID" value="BDP42342.1"/>
    <property type="molecule type" value="Genomic_DNA"/>
</dbReference>
<name>A0ABM8AEW8_9DEIO</name>
<feature type="binding site" evidence="4">
    <location>
        <position position="352"/>
    </location>
    <ligand>
        <name>Mn(2+)</name>
        <dbReference type="ChEBI" id="CHEBI:29035"/>
        <label>2</label>
    </ligand>
</feature>
<evidence type="ECO:0000256" key="1">
    <source>
        <dbReference type="ARBA" id="ARBA00010373"/>
    </source>
</evidence>
<reference evidence="7" key="1">
    <citation type="submission" date="2022-07" db="EMBL/GenBank/DDBJ databases">
        <title>Complete Genome Sequence of the Radioresistant Bacterium Deinococcus aetherius ST0316, Isolated from the Air Dust collected in Lower Stratosphere above Japan.</title>
        <authorList>
            <person name="Satoh K."/>
            <person name="Hagiwara K."/>
            <person name="Katsumata K."/>
            <person name="Kubo A."/>
            <person name="Yokobori S."/>
            <person name="Yamagishi A."/>
            <person name="Oono Y."/>
            <person name="Narumi I."/>
        </authorList>
    </citation>
    <scope>NUCLEOTIDE SEQUENCE</scope>
    <source>
        <strain evidence="7">ST0316</strain>
    </source>
</reference>
<feature type="binding site" evidence="4">
    <location>
        <position position="304"/>
    </location>
    <ligand>
        <name>Mn(2+)</name>
        <dbReference type="ChEBI" id="CHEBI:29035"/>
        <label>2</label>
    </ligand>
</feature>
<comment type="subcellular location">
    <subcellularLocation>
        <location evidence="4">Cytoplasm</location>
    </subcellularLocation>
</comment>
<dbReference type="Gene3D" id="3.40.720.10">
    <property type="entry name" value="Alkaline Phosphatase, subunit A"/>
    <property type="match status" value="1"/>
</dbReference>
<keyword evidence="8" id="KW-1185">Reference proteome</keyword>
<evidence type="ECO:0000256" key="5">
    <source>
        <dbReference type="NCBIfam" id="TIGR01696"/>
    </source>
</evidence>
<keyword evidence="4" id="KW-0413">Isomerase</keyword>
<organism evidence="7 8">
    <name type="scientific">Deinococcus aetherius</name>
    <dbReference type="NCBI Taxonomy" id="200252"/>
    <lineage>
        <taxon>Bacteria</taxon>
        <taxon>Thermotogati</taxon>
        <taxon>Deinococcota</taxon>
        <taxon>Deinococci</taxon>
        <taxon>Deinococcales</taxon>
        <taxon>Deinococcaceae</taxon>
        <taxon>Deinococcus</taxon>
    </lineage>
</organism>
<evidence type="ECO:0000313" key="7">
    <source>
        <dbReference type="EMBL" id="BDP42342.1"/>
    </source>
</evidence>
<dbReference type="Gene3D" id="3.30.70.1250">
    <property type="entry name" value="Phosphopentomutase"/>
    <property type="match status" value="1"/>
</dbReference>
<feature type="domain" description="Metalloenzyme" evidence="6">
    <location>
        <begin position="17"/>
        <end position="390"/>
    </location>
</feature>
<gene>
    <name evidence="4 7" type="primary">deoB</name>
    <name evidence="7" type="ORF">DAETH_23110</name>
</gene>
<dbReference type="SUPFAM" id="SSF53649">
    <property type="entry name" value="Alkaline phosphatase-like"/>
    <property type="match status" value="1"/>
</dbReference>
<dbReference type="NCBIfam" id="NF003766">
    <property type="entry name" value="PRK05362.1"/>
    <property type="match status" value="1"/>
</dbReference>
<evidence type="ECO:0000256" key="4">
    <source>
        <dbReference type="HAMAP-Rule" id="MF_00740"/>
    </source>
</evidence>
<sequence>MGRFSRPGAYTEAMLLTIIVLDSVGVGELPDAERFGDAGAHTLNHTLAAAPVPLPNLARLGLGRVPTVVTGPNTLPGGEVRGAFGRMREVSPGKDTSTGHWEFMGVQLQHPFQVFPDGFPRAVMDAFDALIGRGHLCSRPYSGTDVIRDFGEEHLRTGFPIVYTSADSVFQIAAHEDVVPLETLYEWCQAARDLLQGEFAVARVIARPFRGEWPFERANEHRRDFSLEPPRTVLDALREAGGEVVGIGKIPDIYAHRGFTEEIHTDNNADGVQKTLARMRRAAQEGTGGLIFTNLVDFDAKFGHRRDPQGYSRSLAEFDTALPDLLAAVPEGGALLVISDHGNDPTWHGTDHTREYGLLLAYRPGMAGAVDLGERATFADVGTTAAEALGAAWEGPGESFWKTLS</sequence>
<keyword evidence="4" id="KW-0963">Cytoplasm</keyword>
<dbReference type="SUPFAM" id="SSF143856">
    <property type="entry name" value="DeoB insert domain-like"/>
    <property type="match status" value="1"/>
</dbReference>
<evidence type="ECO:0000313" key="8">
    <source>
        <dbReference type="Proteomes" id="UP001064971"/>
    </source>
</evidence>
<keyword evidence="3 4" id="KW-0464">Manganese</keyword>
<dbReference type="InterPro" id="IPR024052">
    <property type="entry name" value="Phosphopentomutase_DeoB_cap_sf"/>
</dbReference>
<feature type="binding site" evidence="4">
    <location>
        <position position="340"/>
    </location>
    <ligand>
        <name>Mn(2+)</name>
        <dbReference type="ChEBI" id="CHEBI:29035"/>
        <label>1</label>
    </ligand>
</feature>
<comment type="catalytic activity">
    <reaction evidence="4">
        <text>2-deoxy-alpha-D-ribose 1-phosphate = 2-deoxy-D-ribose 5-phosphate</text>
        <dbReference type="Rhea" id="RHEA:27658"/>
        <dbReference type="ChEBI" id="CHEBI:57259"/>
        <dbReference type="ChEBI" id="CHEBI:62877"/>
        <dbReference type="EC" id="5.4.2.7"/>
    </reaction>
</comment>
<comment type="catalytic activity">
    <reaction evidence="4">
        <text>alpha-D-ribose 1-phosphate = D-ribose 5-phosphate</text>
        <dbReference type="Rhea" id="RHEA:18793"/>
        <dbReference type="ChEBI" id="CHEBI:57720"/>
        <dbReference type="ChEBI" id="CHEBI:78346"/>
        <dbReference type="EC" id="5.4.2.7"/>
    </reaction>
</comment>
<dbReference type="InterPro" id="IPR006124">
    <property type="entry name" value="Metalloenzyme"/>
</dbReference>
<dbReference type="Proteomes" id="UP001064971">
    <property type="component" value="Chromosome"/>
</dbReference>
<keyword evidence="2 4" id="KW-0479">Metal-binding</keyword>
<dbReference type="PANTHER" id="PTHR21110:SF0">
    <property type="entry name" value="PHOSPHOPENTOMUTASE"/>
    <property type="match status" value="1"/>
</dbReference>